<accession>A0A0D5NQD6</accession>
<organism evidence="4 5">
    <name type="scientific">Paenibacillus beijingensis</name>
    <dbReference type="NCBI Taxonomy" id="1126833"/>
    <lineage>
        <taxon>Bacteria</taxon>
        <taxon>Bacillati</taxon>
        <taxon>Bacillota</taxon>
        <taxon>Bacilli</taxon>
        <taxon>Bacillales</taxon>
        <taxon>Paenibacillaceae</taxon>
        <taxon>Paenibacillus</taxon>
    </lineage>
</organism>
<dbReference type="SMART" id="SM00079">
    <property type="entry name" value="PBPe"/>
    <property type="match status" value="1"/>
</dbReference>
<dbReference type="EMBL" id="CP011058">
    <property type="protein sequence ID" value="AJY77481.1"/>
    <property type="molecule type" value="Genomic_DNA"/>
</dbReference>
<keyword evidence="1" id="KW-0732">Signal</keyword>
<sequence>MLIVGCGSSPKSTGSADSESAANLLEKIKQSGMVTVGTEAAYEPFEYIQDGKIVGYGSDILAYIVEQLGVKVEQKDLPFQGILPGLEAKQFDFVATAVSITPERAEKYGMTVPIADGTVAVLKRKGDDSIKSPEDIAGKIVGTQLGSGQLKALKEYDETLKKDKGKGTKEIKEYVAYPEAYQDLANGRVDAVVNTKANLASILKKQPDTFEMVDTFGNKMWISWVVRKEDKELLDFINEKILEMKSSGKLAELQTKWFGYTMETPESDYLPQ</sequence>
<gene>
    <name evidence="4" type="ORF">VN24_03830</name>
</gene>
<reference evidence="5" key="2">
    <citation type="submission" date="2015-03" db="EMBL/GenBank/DDBJ databases">
        <title>Genome sequence of Paenibacillus beijingensis strain DSM 24997T.</title>
        <authorList>
            <person name="Kwak Y."/>
            <person name="Shin J.-H."/>
        </authorList>
    </citation>
    <scope>NUCLEOTIDE SEQUENCE [LARGE SCALE GENOMIC DNA]</scope>
    <source>
        <strain evidence="5">DSM 24997</strain>
    </source>
</reference>
<evidence type="ECO:0008006" key="6">
    <source>
        <dbReference type="Google" id="ProtNLM"/>
    </source>
</evidence>
<dbReference type="GO" id="GO:0015276">
    <property type="term" value="F:ligand-gated monoatomic ion channel activity"/>
    <property type="evidence" value="ECO:0007669"/>
    <property type="project" value="InterPro"/>
</dbReference>
<feature type="domain" description="Ionotropic glutamate receptor C-terminal" evidence="3">
    <location>
        <begin position="33"/>
        <end position="260"/>
    </location>
</feature>
<dbReference type="SUPFAM" id="SSF53850">
    <property type="entry name" value="Periplasmic binding protein-like II"/>
    <property type="match status" value="1"/>
</dbReference>
<dbReference type="Gene3D" id="3.40.190.10">
    <property type="entry name" value="Periplasmic binding protein-like II"/>
    <property type="match status" value="2"/>
</dbReference>
<dbReference type="PANTHER" id="PTHR35936:SF19">
    <property type="entry name" value="AMINO-ACID-BINDING PROTEIN YXEM-RELATED"/>
    <property type="match status" value="1"/>
</dbReference>
<name>A0A0D5NQD6_9BACL</name>
<dbReference type="SMART" id="SM00062">
    <property type="entry name" value="PBPb"/>
    <property type="match status" value="1"/>
</dbReference>
<dbReference type="Pfam" id="PF00497">
    <property type="entry name" value="SBP_bac_3"/>
    <property type="match status" value="1"/>
</dbReference>
<dbReference type="InterPro" id="IPR001320">
    <property type="entry name" value="Iontro_rcpt_C"/>
</dbReference>
<keyword evidence="5" id="KW-1185">Reference proteome</keyword>
<evidence type="ECO:0000256" key="1">
    <source>
        <dbReference type="ARBA" id="ARBA00022729"/>
    </source>
</evidence>
<dbReference type="KEGG" id="pbj:VN24_03830"/>
<evidence type="ECO:0000313" key="5">
    <source>
        <dbReference type="Proteomes" id="UP000032633"/>
    </source>
</evidence>
<dbReference type="AlphaFoldDB" id="A0A0D5NQD6"/>
<dbReference type="GO" id="GO:0016020">
    <property type="term" value="C:membrane"/>
    <property type="evidence" value="ECO:0007669"/>
    <property type="project" value="InterPro"/>
</dbReference>
<dbReference type="InterPro" id="IPR001638">
    <property type="entry name" value="Solute-binding_3/MltF_N"/>
</dbReference>
<evidence type="ECO:0000259" key="2">
    <source>
        <dbReference type="SMART" id="SM00062"/>
    </source>
</evidence>
<proteinExistence type="predicted"/>
<protein>
    <recommendedName>
        <fullName evidence="6">Amino acid ABC transporter substrate-binding protein</fullName>
    </recommendedName>
</protein>
<dbReference type="CDD" id="cd13625">
    <property type="entry name" value="PBP2_AA_binding_like_1"/>
    <property type="match status" value="1"/>
</dbReference>
<dbReference type="OrthoDB" id="9774451at2"/>
<dbReference type="HOGENOM" id="CLU_019602_18_5_9"/>
<dbReference type="PATRIC" id="fig|1126833.4.peg.831"/>
<dbReference type="Proteomes" id="UP000032633">
    <property type="component" value="Chromosome"/>
</dbReference>
<evidence type="ECO:0000313" key="4">
    <source>
        <dbReference type="EMBL" id="AJY77481.1"/>
    </source>
</evidence>
<feature type="domain" description="Solute-binding protein family 3/N-terminal" evidence="2">
    <location>
        <begin position="33"/>
        <end position="261"/>
    </location>
</feature>
<dbReference type="PANTHER" id="PTHR35936">
    <property type="entry name" value="MEMBRANE-BOUND LYTIC MUREIN TRANSGLYCOSYLASE F"/>
    <property type="match status" value="1"/>
</dbReference>
<evidence type="ECO:0000259" key="3">
    <source>
        <dbReference type="SMART" id="SM00079"/>
    </source>
</evidence>
<dbReference type="STRING" id="1126833.VN24_03830"/>
<reference evidence="4 5" key="1">
    <citation type="journal article" date="2015" name="J. Biotechnol.">
        <title>Complete genome sequence of Paenibacillus beijingensis 7188(T) (=DSM 24997(T)), a novel rhizobacterium from jujube garden soil.</title>
        <authorList>
            <person name="Kwak Y."/>
            <person name="Shin J.H."/>
        </authorList>
    </citation>
    <scope>NUCLEOTIDE SEQUENCE [LARGE SCALE GENOMIC DNA]</scope>
    <source>
        <strain evidence="4 5">DSM 24997</strain>
    </source>
</reference>